<name>A0A0F9MBQ9_9ZZZZ</name>
<comment type="caution">
    <text evidence="1">The sequence shown here is derived from an EMBL/GenBank/DDBJ whole genome shotgun (WGS) entry which is preliminary data.</text>
</comment>
<proteinExistence type="predicted"/>
<evidence type="ECO:0000313" key="1">
    <source>
        <dbReference type="EMBL" id="KKM66662.1"/>
    </source>
</evidence>
<dbReference type="EMBL" id="LAZR01010486">
    <property type="protein sequence ID" value="KKM66662.1"/>
    <property type="molecule type" value="Genomic_DNA"/>
</dbReference>
<sequence length="118" mass="13231">MEHTKGKWDTLKRNPRRIVEQATGYMIGNTETIAKSTTINEANAAHICKCVNSHTALLDACKEMLSECERFDIHGTDCATQASGVCDMMDSMGCTCFIKRTKRAIVEAERKGKLWQNM</sequence>
<dbReference type="AlphaFoldDB" id="A0A0F9MBQ9"/>
<reference evidence="1" key="1">
    <citation type="journal article" date="2015" name="Nature">
        <title>Complex archaea that bridge the gap between prokaryotes and eukaryotes.</title>
        <authorList>
            <person name="Spang A."/>
            <person name="Saw J.H."/>
            <person name="Jorgensen S.L."/>
            <person name="Zaremba-Niedzwiedzka K."/>
            <person name="Martijn J."/>
            <person name="Lind A.E."/>
            <person name="van Eijk R."/>
            <person name="Schleper C."/>
            <person name="Guy L."/>
            <person name="Ettema T.J."/>
        </authorList>
    </citation>
    <scope>NUCLEOTIDE SEQUENCE</scope>
</reference>
<protein>
    <submittedName>
        <fullName evidence="1">Uncharacterized protein</fullName>
    </submittedName>
</protein>
<gene>
    <name evidence="1" type="ORF">LCGC14_1478900</name>
</gene>
<organism evidence="1">
    <name type="scientific">marine sediment metagenome</name>
    <dbReference type="NCBI Taxonomy" id="412755"/>
    <lineage>
        <taxon>unclassified sequences</taxon>
        <taxon>metagenomes</taxon>
        <taxon>ecological metagenomes</taxon>
    </lineage>
</organism>
<accession>A0A0F9MBQ9</accession>